<evidence type="ECO:0000256" key="5">
    <source>
        <dbReference type="ARBA" id="ARBA00022723"/>
    </source>
</evidence>
<keyword evidence="14" id="KW-1185">Reference proteome</keyword>
<feature type="domain" description="Topoisomerase 6 subunit A/Spo11 TOPRIM" evidence="12">
    <location>
        <begin position="196"/>
        <end position="376"/>
    </location>
</feature>
<feature type="domain" description="Spo11/DNA topoisomerase VI subunit A N-terminal" evidence="11">
    <location>
        <begin position="87"/>
        <end position="147"/>
    </location>
</feature>
<dbReference type="InterPro" id="IPR002815">
    <property type="entry name" value="Spo11/TopoVI_A"/>
</dbReference>
<dbReference type="EMBL" id="JAACLJ010000005">
    <property type="protein sequence ID" value="KAF4585998.1"/>
    <property type="molecule type" value="Genomic_DNA"/>
</dbReference>
<feature type="active site" description="O-(5'-phospho-DNA)-tyrosine intermediate" evidence="10">
    <location>
        <position position="115"/>
    </location>
</feature>
<evidence type="ECO:0000259" key="11">
    <source>
        <dbReference type="Pfam" id="PF04406"/>
    </source>
</evidence>
<comment type="cofactor">
    <cofactor evidence="2">
        <name>Mg(2+)</name>
        <dbReference type="ChEBI" id="CHEBI:18420"/>
    </cofactor>
</comment>
<dbReference type="InterPro" id="IPR036388">
    <property type="entry name" value="WH-like_DNA-bd_sf"/>
</dbReference>
<dbReference type="GO" id="GO:0005524">
    <property type="term" value="F:ATP binding"/>
    <property type="evidence" value="ECO:0007669"/>
    <property type="project" value="InterPro"/>
</dbReference>
<comment type="similarity">
    <text evidence="3 10">Belongs to the TOP6A family.</text>
</comment>
<dbReference type="GO" id="GO:0000228">
    <property type="term" value="C:nuclear chromosome"/>
    <property type="evidence" value="ECO:0007669"/>
    <property type="project" value="TreeGrafter"/>
</dbReference>
<dbReference type="GO" id="GO:0003677">
    <property type="term" value="F:DNA binding"/>
    <property type="evidence" value="ECO:0007669"/>
    <property type="project" value="UniProtKB-UniRule"/>
</dbReference>
<comment type="caution">
    <text evidence="13">The sequence shown here is derived from an EMBL/GenBank/DDBJ whole genome shotgun (WGS) entry which is preliminary data.</text>
</comment>
<evidence type="ECO:0000259" key="12">
    <source>
        <dbReference type="Pfam" id="PF21180"/>
    </source>
</evidence>
<evidence type="ECO:0000256" key="9">
    <source>
        <dbReference type="ARBA" id="ARBA00023235"/>
    </source>
</evidence>
<evidence type="ECO:0000256" key="10">
    <source>
        <dbReference type="PROSITE-ProRule" id="PRU01385"/>
    </source>
</evidence>
<evidence type="ECO:0000256" key="8">
    <source>
        <dbReference type="ARBA" id="ARBA00023125"/>
    </source>
</evidence>
<keyword evidence="7 10" id="KW-0799">Topoisomerase</keyword>
<dbReference type="InterPro" id="IPR013049">
    <property type="entry name" value="Spo11/TopoVI_A_N"/>
</dbReference>
<reference evidence="13 14" key="1">
    <citation type="journal article" date="2020" name="G3 (Bethesda)">
        <title>Genetic Underpinnings of Host Manipulation by Ophiocordyceps as Revealed by Comparative Transcriptomics.</title>
        <authorList>
            <person name="Will I."/>
            <person name="Das B."/>
            <person name="Trinh T."/>
            <person name="Brachmann A."/>
            <person name="Ohm R.A."/>
            <person name="de Bekker C."/>
        </authorList>
    </citation>
    <scope>NUCLEOTIDE SEQUENCE [LARGE SCALE GENOMIC DNA]</scope>
    <source>
        <strain evidence="13 14">EC05</strain>
    </source>
</reference>
<dbReference type="EC" id="5.6.2.2" evidence="4"/>
<proteinExistence type="inferred from homology"/>
<keyword evidence="6" id="KW-0460">Magnesium</keyword>
<dbReference type="GO" id="GO:0046872">
    <property type="term" value="F:metal ion binding"/>
    <property type="evidence" value="ECO:0007669"/>
    <property type="project" value="UniProtKB-KW"/>
</dbReference>
<dbReference type="PRINTS" id="PR01550">
    <property type="entry name" value="TOP6AFAMILY"/>
</dbReference>
<protein>
    <recommendedName>
        <fullName evidence="4">DNA topoisomerase (ATP-hydrolyzing)</fullName>
        <ecNumber evidence="4">5.6.2.2</ecNumber>
    </recommendedName>
</protein>
<dbReference type="PANTHER" id="PTHR10848">
    <property type="entry name" value="MEIOTIC RECOMBINATION PROTEIN SPO11"/>
    <property type="match status" value="1"/>
</dbReference>
<dbReference type="GO" id="GO:0007131">
    <property type="term" value="P:reciprocal meiotic recombination"/>
    <property type="evidence" value="ECO:0007669"/>
    <property type="project" value="TreeGrafter"/>
</dbReference>
<dbReference type="Gene3D" id="1.10.10.10">
    <property type="entry name" value="Winged helix-like DNA-binding domain superfamily/Winged helix DNA-binding domain"/>
    <property type="match status" value="1"/>
</dbReference>
<dbReference type="Pfam" id="PF21180">
    <property type="entry name" value="TOP6A-Spo11_Toprim"/>
    <property type="match status" value="1"/>
</dbReference>
<dbReference type="InterPro" id="IPR036078">
    <property type="entry name" value="Spo11/TopoVI_A_sf"/>
</dbReference>
<evidence type="ECO:0000256" key="3">
    <source>
        <dbReference type="ARBA" id="ARBA00006559"/>
    </source>
</evidence>
<dbReference type="AlphaFoldDB" id="A0A8H4Q5D6"/>
<evidence type="ECO:0000256" key="1">
    <source>
        <dbReference type="ARBA" id="ARBA00000185"/>
    </source>
</evidence>
<name>A0A8H4Q5D6_9HYPO</name>
<comment type="catalytic activity">
    <reaction evidence="1 10">
        <text>ATP-dependent breakage, passage and rejoining of double-stranded DNA.</text>
        <dbReference type="EC" id="5.6.2.2"/>
    </reaction>
</comment>
<evidence type="ECO:0000256" key="2">
    <source>
        <dbReference type="ARBA" id="ARBA00001946"/>
    </source>
</evidence>
<dbReference type="OrthoDB" id="5377392at2759"/>
<evidence type="ECO:0000256" key="4">
    <source>
        <dbReference type="ARBA" id="ARBA00012895"/>
    </source>
</evidence>
<organism evidence="13 14">
    <name type="scientific">Ophiocordyceps camponoti-floridani</name>
    <dbReference type="NCBI Taxonomy" id="2030778"/>
    <lineage>
        <taxon>Eukaryota</taxon>
        <taxon>Fungi</taxon>
        <taxon>Dikarya</taxon>
        <taxon>Ascomycota</taxon>
        <taxon>Pezizomycotina</taxon>
        <taxon>Sordariomycetes</taxon>
        <taxon>Hypocreomycetidae</taxon>
        <taxon>Hypocreales</taxon>
        <taxon>Ophiocordycipitaceae</taxon>
        <taxon>Ophiocordyceps</taxon>
    </lineage>
</organism>
<keyword evidence="9 10" id="KW-0413">Isomerase</keyword>
<dbReference type="PANTHER" id="PTHR10848:SF0">
    <property type="entry name" value="MEIOTIC RECOMBINATION PROTEIN SPO11"/>
    <property type="match status" value="1"/>
</dbReference>
<keyword evidence="5" id="KW-0479">Metal-binding</keyword>
<evidence type="ECO:0000313" key="14">
    <source>
        <dbReference type="Proteomes" id="UP000562929"/>
    </source>
</evidence>
<dbReference type="SUPFAM" id="SSF56726">
    <property type="entry name" value="DNA topoisomerase IV, alpha subunit"/>
    <property type="match status" value="1"/>
</dbReference>
<evidence type="ECO:0000256" key="6">
    <source>
        <dbReference type="ARBA" id="ARBA00022842"/>
    </source>
</evidence>
<dbReference type="GO" id="GO:0042138">
    <property type="term" value="P:meiotic DNA double-strand break formation"/>
    <property type="evidence" value="ECO:0007669"/>
    <property type="project" value="TreeGrafter"/>
</dbReference>
<dbReference type="GO" id="GO:0000706">
    <property type="term" value="P:meiotic DNA double-strand break processing"/>
    <property type="evidence" value="ECO:0007669"/>
    <property type="project" value="TreeGrafter"/>
</dbReference>
<sequence>MPSLPRVGSSTQGSHTDWSSLSVASPGTLINRIENLMASMVDALSRGEPMSIELASRRSLRRLNSLDGHPRRQLISFPGKTLAEADKFTRVLLILQLSHDALVFGDVLTKRQIYYQYQDLFDKQRVVDDLVDDIALTLGIYRDDMNIVASAKGFLSGRMSIRLKDGPVIDASLGDVGTPIPSVASISTVDCSGLRWVLVVEKDATFRSLVSSRFSETSIAGTGLLITAKGYPDLATRTFLQRMHDRHADIPIMLLADLDPDGLNIVRCYRFGADSLADETTSHNRGIHWLGIKTHHVQSAASTVKSQQRKTSISSTACRDPVSLLSARDRRMARHTLARIAARCPEADPVAEQLRSQTQTMLMMNVKAEMQWLDDAGDLTDWLDEQLVDALYG</sequence>
<dbReference type="Gene3D" id="3.40.1360.10">
    <property type="match status" value="1"/>
</dbReference>
<accession>A0A8H4Q5D6</accession>
<dbReference type="PROSITE" id="PS52041">
    <property type="entry name" value="TOPO_IIB"/>
    <property type="match status" value="1"/>
</dbReference>
<evidence type="ECO:0000256" key="7">
    <source>
        <dbReference type="ARBA" id="ARBA00023029"/>
    </source>
</evidence>
<dbReference type="InterPro" id="IPR034136">
    <property type="entry name" value="TOPRIM_Topo6A/Spo11"/>
</dbReference>
<dbReference type="Proteomes" id="UP000562929">
    <property type="component" value="Unassembled WGS sequence"/>
</dbReference>
<dbReference type="GO" id="GO:0003918">
    <property type="term" value="F:DNA topoisomerase type II (double strand cut, ATP-hydrolyzing) activity"/>
    <property type="evidence" value="ECO:0007669"/>
    <property type="project" value="UniProtKB-UniRule"/>
</dbReference>
<evidence type="ECO:0000313" key="13">
    <source>
        <dbReference type="EMBL" id="KAF4585998.1"/>
    </source>
</evidence>
<dbReference type="Pfam" id="PF04406">
    <property type="entry name" value="TP6A_N"/>
    <property type="match status" value="1"/>
</dbReference>
<dbReference type="CDD" id="cd00223">
    <property type="entry name" value="TOPRIM_TopoIIB_SPO"/>
    <property type="match status" value="1"/>
</dbReference>
<gene>
    <name evidence="13" type="ORF">GQ602_005303</name>
</gene>
<keyword evidence="8 10" id="KW-0238">DNA-binding</keyword>